<dbReference type="Proteomes" id="UP001497444">
    <property type="component" value="Unassembled WGS sequence"/>
</dbReference>
<evidence type="ECO:0008006" key="3">
    <source>
        <dbReference type="Google" id="ProtNLM"/>
    </source>
</evidence>
<organism evidence="1 2">
    <name type="scientific">Sphagnum jensenii</name>
    <dbReference type="NCBI Taxonomy" id="128206"/>
    <lineage>
        <taxon>Eukaryota</taxon>
        <taxon>Viridiplantae</taxon>
        <taxon>Streptophyta</taxon>
        <taxon>Embryophyta</taxon>
        <taxon>Bryophyta</taxon>
        <taxon>Sphagnophytina</taxon>
        <taxon>Sphagnopsida</taxon>
        <taxon>Sphagnales</taxon>
        <taxon>Sphagnaceae</taxon>
        <taxon>Sphagnum</taxon>
    </lineage>
</organism>
<dbReference type="EMBL" id="CAXAQS010000052">
    <property type="protein sequence ID" value="CAK9249817.1"/>
    <property type="molecule type" value="Genomic_DNA"/>
</dbReference>
<dbReference type="InterPro" id="IPR008807">
    <property type="entry name" value="ROS_MUCR"/>
</dbReference>
<keyword evidence="2" id="KW-1185">Reference proteome</keyword>
<dbReference type="Gene3D" id="1.10.10.1550">
    <property type="entry name" value="ROS/MUCR transcriptional regulator protein"/>
    <property type="match status" value="1"/>
</dbReference>
<name>A0ABP0V5X6_9BRYO</name>
<reference evidence="1" key="1">
    <citation type="submission" date="2024-02" db="EMBL/GenBank/DDBJ databases">
        <authorList>
            <consortium name="ELIXIR-Norway"/>
            <consortium name="Elixir Norway"/>
        </authorList>
    </citation>
    <scope>NUCLEOTIDE SEQUENCE</scope>
</reference>
<sequence length="259" mass="29949">MLTGNLGTFIRPKARNGIRPLRNLERRANRRHVLDGYPMAPRSFDKEEIDAYFSGDTIVCLLCGKKYKRLAIHLPAIHGKTENEYKEMFGLPWSRGLTSATSRQNYAASIFKQLNDGTRVLPVATNWHKGKKRASEFIKKVRLNNLSIKEYKPDVFDVFLKRVSSGRTPADVRRDKDMPHLSWFHSHYKIFPNDRARLNDAIEGMPYPFQAKCGKLGKRFITEAQHLRSEGMEYYKIAERLGVTAMAVHQRLNKKEARI</sequence>
<proteinExistence type="predicted"/>
<evidence type="ECO:0000313" key="2">
    <source>
        <dbReference type="Proteomes" id="UP001497444"/>
    </source>
</evidence>
<protein>
    <recommendedName>
        <fullName evidence="3">ROS/MUCR transcriptional regulator protein</fullName>
    </recommendedName>
</protein>
<comment type="caution">
    <text evidence="1">The sequence shown here is derived from an EMBL/GenBank/DDBJ whole genome shotgun (WGS) entry which is preliminary data.</text>
</comment>
<dbReference type="Pfam" id="PF05443">
    <property type="entry name" value="ROS_MUCR"/>
    <property type="match status" value="1"/>
</dbReference>
<evidence type="ECO:0000313" key="1">
    <source>
        <dbReference type="EMBL" id="CAK9249817.1"/>
    </source>
</evidence>
<accession>A0ABP0V5X6</accession>
<dbReference type="InterPro" id="IPR041920">
    <property type="entry name" value="ROS/MUCR_sf"/>
</dbReference>
<gene>
    <name evidence="1" type="ORF">CSSPJE1EN1_LOCUS25195</name>
</gene>